<dbReference type="InterPro" id="IPR004314">
    <property type="entry name" value="Neprosin"/>
</dbReference>
<dbReference type="OrthoDB" id="1858978at2759"/>
<evidence type="ECO:0000259" key="1">
    <source>
        <dbReference type="PROSITE" id="PS52045"/>
    </source>
</evidence>
<organism evidence="2 3">
    <name type="scientific">Trifolium subterraneum</name>
    <name type="common">Subterranean clover</name>
    <dbReference type="NCBI Taxonomy" id="3900"/>
    <lineage>
        <taxon>Eukaryota</taxon>
        <taxon>Viridiplantae</taxon>
        <taxon>Streptophyta</taxon>
        <taxon>Embryophyta</taxon>
        <taxon>Tracheophyta</taxon>
        <taxon>Spermatophyta</taxon>
        <taxon>Magnoliopsida</taxon>
        <taxon>eudicotyledons</taxon>
        <taxon>Gunneridae</taxon>
        <taxon>Pentapetalae</taxon>
        <taxon>rosids</taxon>
        <taxon>fabids</taxon>
        <taxon>Fabales</taxon>
        <taxon>Fabaceae</taxon>
        <taxon>Papilionoideae</taxon>
        <taxon>50 kb inversion clade</taxon>
        <taxon>NPAAA clade</taxon>
        <taxon>Hologalegina</taxon>
        <taxon>IRL clade</taxon>
        <taxon>Trifolieae</taxon>
        <taxon>Trifolium</taxon>
    </lineage>
</organism>
<evidence type="ECO:0000313" key="2">
    <source>
        <dbReference type="EMBL" id="GAU45152.1"/>
    </source>
</evidence>
<dbReference type="EMBL" id="DF974103">
    <property type="protein sequence ID" value="GAU45152.1"/>
    <property type="molecule type" value="Genomic_DNA"/>
</dbReference>
<keyword evidence="3" id="KW-1185">Reference proteome</keyword>
<evidence type="ECO:0000313" key="3">
    <source>
        <dbReference type="Proteomes" id="UP000242715"/>
    </source>
</evidence>
<dbReference type="AlphaFoldDB" id="A0A2Z6P8P0"/>
<dbReference type="InterPro" id="IPR053168">
    <property type="entry name" value="Glutamic_endopeptidase"/>
</dbReference>
<name>A0A2Z6P8P0_TRISU</name>
<dbReference type="Pfam" id="PF03080">
    <property type="entry name" value="Neprosin"/>
    <property type="match status" value="1"/>
</dbReference>
<protein>
    <recommendedName>
        <fullName evidence="1">Neprosin PEP catalytic domain-containing protein</fullName>
    </recommendedName>
</protein>
<accession>A0A2Z6P8P0</accession>
<proteinExistence type="predicted"/>
<feature type="domain" description="Neprosin PEP catalytic" evidence="1">
    <location>
        <begin position="1"/>
        <end position="123"/>
    </location>
</feature>
<reference evidence="3" key="1">
    <citation type="journal article" date="2017" name="Front. Plant Sci.">
        <title>Climate Clever Clovers: New Paradigm to Reduce the Environmental Footprint of Ruminants by Breeding Low Methanogenic Forages Utilizing Haplotype Variation.</title>
        <authorList>
            <person name="Kaur P."/>
            <person name="Appels R."/>
            <person name="Bayer P.E."/>
            <person name="Keeble-Gagnere G."/>
            <person name="Wang J."/>
            <person name="Hirakawa H."/>
            <person name="Shirasawa K."/>
            <person name="Vercoe P."/>
            <person name="Stefanova K."/>
            <person name="Durmic Z."/>
            <person name="Nichols P."/>
            <person name="Revell C."/>
            <person name="Isobe S.N."/>
            <person name="Edwards D."/>
            <person name="Erskine W."/>
        </authorList>
    </citation>
    <scope>NUCLEOTIDE SEQUENCE [LARGE SCALE GENOMIC DNA]</scope>
    <source>
        <strain evidence="3">cv. Daliak</strain>
    </source>
</reference>
<dbReference type="Proteomes" id="UP000242715">
    <property type="component" value="Unassembled WGS sequence"/>
</dbReference>
<dbReference type="PANTHER" id="PTHR31589:SF223">
    <property type="entry name" value="PROTEIN, PUTATIVE (DUF239)-RELATED"/>
    <property type="match status" value="1"/>
</dbReference>
<dbReference type="PANTHER" id="PTHR31589">
    <property type="entry name" value="PROTEIN, PUTATIVE (DUF239)-RELATED-RELATED"/>
    <property type="match status" value="1"/>
</dbReference>
<dbReference type="PROSITE" id="PS52045">
    <property type="entry name" value="NEPROSIN_PEP_CD"/>
    <property type="match status" value="1"/>
</dbReference>
<gene>
    <name evidence="2" type="ORF">TSUD_253860</name>
</gene>
<sequence>MLWTCTQDRTSHNWWLTVADKTIGYFPAAIFSDMAKPSGMGWGGFTRTPAGTSSPPMGSGHYPDKDFVHASYFRYVGVQVDDSGKYYPPRHDEYSNGCYGVTYYGDQGEEFGYSLQFGGPGCNN</sequence>